<protein>
    <submittedName>
        <fullName evidence="1">TIGR04076 family protein</fullName>
    </submittedName>
</protein>
<evidence type="ECO:0000313" key="2">
    <source>
        <dbReference type="Proteomes" id="UP000824073"/>
    </source>
</evidence>
<dbReference type="NCBIfam" id="TIGR04076">
    <property type="entry name" value="TIGR04076 family protein"/>
    <property type="match status" value="1"/>
</dbReference>
<gene>
    <name evidence="1" type="ORF">IAB67_06975</name>
</gene>
<reference evidence="1" key="1">
    <citation type="submission" date="2020-10" db="EMBL/GenBank/DDBJ databases">
        <authorList>
            <person name="Gilroy R."/>
        </authorList>
    </citation>
    <scope>NUCLEOTIDE SEQUENCE</scope>
    <source>
        <strain evidence="1">CHK191-8634</strain>
    </source>
</reference>
<dbReference type="AlphaFoldDB" id="A0A9D1LKI4"/>
<proteinExistence type="predicted"/>
<accession>A0A9D1LKI4</accession>
<dbReference type="EMBL" id="DVMR01000054">
    <property type="protein sequence ID" value="HIU44023.1"/>
    <property type="molecule type" value="Genomic_DNA"/>
</dbReference>
<comment type="caution">
    <text evidence="1">The sequence shown here is derived from an EMBL/GenBank/DDBJ whole genome shotgun (WGS) entry which is preliminary data.</text>
</comment>
<dbReference type="Proteomes" id="UP000824073">
    <property type="component" value="Unassembled WGS sequence"/>
</dbReference>
<sequence>MKTKVKITVVKREYYQDLADRFLANPQKGKCTIFSEGQEFFVTRETYNRFPYENDFCIPAWDAIKGKVYAALQGGNFYWQGWMRNPKEQILCCDDGVRPVVFLLERMDETE</sequence>
<name>A0A9D1LKI4_9CLOT</name>
<organism evidence="1 2">
    <name type="scientific">Candidatus Ventrousia excrementavium</name>
    <dbReference type="NCBI Taxonomy" id="2840961"/>
    <lineage>
        <taxon>Bacteria</taxon>
        <taxon>Bacillati</taxon>
        <taxon>Bacillota</taxon>
        <taxon>Clostridia</taxon>
        <taxon>Eubacteriales</taxon>
        <taxon>Clostridiaceae</taxon>
        <taxon>Clostridiaceae incertae sedis</taxon>
        <taxon>Candidatus Ventrousia</taxon>
    </lineage>
</organism>
<reference evidence="1" key="2">
    <citation type="journal article" date="2021" name="PeerJ">
        <title>Extensive microbial diversity within the chicken gut microbiome revealed by metagenomics and culture.</title>
        <authorList>
            <person name="Gilroy R."/>
            <person name="Ravi A."/>
            <person name="Getino M."/>
            <person name="Pursley I."/>
            <person name="Horton D.L."/>
            <person name="Alikhan N.F."/>
            <person name="Baker D."/>
            <person name="Gharbi K."/>
            <person name="Hall N."/>
            <person name="Watson M."/>
            <person name="Adriaenssens E.M."/>
            <person name="Foster-Nyarko E."/>
            <person name="Jarju S."/>
            <person name="Secka A."/>
            <person name="Antonio M."/>
            <person name="Oren A."/>
            <person name="Chaudhuri R.R."/>
            <person name="La Ragione R."/>
            <person name="Hildebrand F."/>
            <person name="Pallen M.J."/>
        </authorList>
    </citation>
    <scope>NUCLEOTIDE SEQUENCE</scope>
    <source>
        <strain evidence="1">CHK191-8634</strain>
    </source>
</reference>
<evidence type="ECO:0000313" key="1">
    <source>
        <dbReference type="EMBL" id="HIU44023.1"/>
    </source>
</evidence>
<dbReference type="InterPro" id="IPR023811">
    <property type="entry name" value="CHP04076"/>
</dbReference>